<keyword evidence="11" id="KW-0479">Metal-binding</keyword>
<dbReference type="GO" id="GO:0005737">
    <property type="term" value="C:cytoplasm"/>
    <property type="evidence" value="ECO:0007669"/>
    <property type="project" value="TreeGrafter"/>
</dbReference>
<evidence type="ECO:0000256" key="20">
    <source>
        <dbReference type="ARBA" id="ARBA00047808"/>
    </source>
</evidence>
<dbReference type="SUPFAM" id="SSF53623">
    <property type="entry name" value="MurD-like peptide ligases, catalytic domain"/>
    <property type="match status" value="1"/>
</dbReference>
<dbReference type="InterPro" id="IPR013221">
    <property type="entry name" value="Mur_ligase_cen"/>
</dbReference>
<comment type="catalytic activity">
    <reaction evidence="19">
        <text>(6S)-5,6,7,8-tetrahydrofolyl-(gamma-L-Glu)(n) + L-glutamate + ATP = (6S)-5,6,7,8-tetrahydrofolyl-(gamma-L-Glu)(n+1) + ADP + phosphate + H(+)</text>
        <dbReference type="Rhea" id="RHEA:10580"/>
        <dbReference type="Rhea" id="RHEA-COMP:14738"/>
        <dbReference type="Rhea" id="RHEA-COMP:14740"/>
        <dbReference type="ChEBI" id="CHEBI:15378"/>
        <dbReference type="ChEBI" id="CHEBI:29985"/>
        <dbReference type="ChEBI" id="CHEBI:30616"/>
        <dbReference type="ChEBI" id="CHEBI:43474"/>
        <dbReference type="ChEBI" id="CHEBI:141005"/>
        <dbReference type="ChEBI" id="CHEBI:456216"/>
        <dbReference type="EC" id="6.3.2.17"/>
    </reaction>
</comment>
<comment type="caution">
    <text evidence="26">The sequence shown here is derived from an EMBL/GenBank/DDBJ whole genome shotgun (WGS) entry which is preliminary data.</text>
</comment>
<evidence type="ECO:0000313" key="27">
    <source>
        <dbReference type="Proteomes" id="UP000310016"/>
    </source>
</evidence>
<dbReference type="Gene3D" id="3.40.1190.10">
    <property type="entry name" value="Mur-like, catalytic domain"/>
    <property type="match status" value="1"/>
</dbReference>
<dbReference type="PANTHER" id="PTHR11136:SF0">
    <property type="entry name" value="DIHYDROFOLATE SYNTHETASE-RELATED"/>
    <property type="match status" value="1"/>
</dbReference>
<accession>A0A4U0QDQ4</accession>
<dbReference type="GO" id="GO:0046656">
    <property type="term" value="P:folic acid biosynthetic process"/>
    <property type="evidence" value="ECO:0007669"/>
    <property type="project" value="UniProtKB-KW"/>
</dbReference>
<comment type="similarity">
    <text evidence="5 23">Belongs to the folylpolyglutamate synthase family.</text>
</comment>
<comment type="function">
    <text evidence="2">Functions in two distinct reactions of the de novo folate biosynthetic pathway. Catalyzes the addition of a glutamate residue to dihydropteroate (7,8-dihydropteroate or H2Pte) to form dihydrofolate (7,8-dihydrofolate monoglutamate or H2Pte-Glu). Also catalyzes successive additions of L-glutamate to tetrahydrofolate or 10-formyltetrahydrofolate or 5,10-methylenetetrahydrofolate, leading to folylpolyglutamate derivatives.</text>
</comment>
<evidence type="ECO:0000256" key="15">
    <source>
        <dbReference type="ARBA" id="ARBA00022909"/>
    </source>
</evidence>
<dbReference type="EC" id="6.3.2.12" evidence="7"/>
<dbReference type="InterPro" id="IPR001645">
    <property type="entry name" value="Folylpolyglutamate_synth"/>
</dbReference>
<dbReference type="NCBIfam" id="NF008101">
    <property type="entry name" value="PRK10846.1"/>
    <property type="match status" value="1"/>
</dbReference>
<dbReference type="FunFam" id="3.40.1190.10:FF:000004">
    <property type="entry name" value="Dihydrofolate synthase/folylpolyglutamate synthase"/>
    <property type="match status" value="1"/>
</dbReference>
<keyword evidence="14" id="KW-0460">Magnesium</keyword>
<evidence type="ECO:0000256" key="7">
    <source>
        <dbReference type="ARBA" id="ARBA00013023"/>
    </source>
</evidence>
<keyword evidence="12 23" id="KW-0547">Nucleotide-binding</keyword>
<evidence type="ECO:0000256" key="16">
    <source>
        <dbReference type="ARBA" id="ARBA00030048"/>
    </source>
</evidence>
<evidence type="ECO:0000313" key="26">
    <source>
        <dbReference type="EMBL" id="TJZ74004.1"/>
    </source>
</evidence>
<feature type="domain" description="Mur ligase central" evidence="25">
    <location>
        <begin position="47"/>
        <end position="262"/>
    </location>
</feature>
<proteinExistence type="inferred from homology"/>
<comment type="catalytic activity">
    <reaction evidence="20">
        <text>10-formyltetrahydrofolyl-(gamma-L-Glu)(n) + L-glutamate + ATP = 10-formyltetrahydrofolyl-(gamma-L-Glu)(n+1) + ADP + phosphate + H(+)</text>
        <dbReference type="Rhea" id="RHEA:51904"/>
        <dbReference type="Rhea" id="RHEA-COMP:13088"/>
        <dbReference type="Rhea" id="RHEA-COMP:14300"/>
        <dbReference type="ChEBI" id="CHEBI:15378"/>
        <dbReference type="ChEBI" id="CHEBI:29985"/>
        <dbReference type="ChEBI" id="CHEBI:30616"/>
        <dbReference type="ChEBI" id="CHEBI:43474"/>
        <dbReference type="ChEBI" id="CHEBI:134413"/>
        <dbReference type="ChEBI" id="CHEBI:456216"/>
        <dbReference type="EC" id="6.3.2.17"/>
    </reaction>
</comment>
<evidence type="ECO:0000256" key="22">
    <source>
        <dbReference type="ARBA" id="ARBA00049161"/>
    </source>
</evidence>
<dbReference type="GO" id="GO:0046654">
    <property type="term" value="P:tetrahydrofolate biosynthetic process"/>
    <property type="evidence" value="ECO:0007669"/>
    <property type="project" value="UniProtKB-UniPathway"/>
</dbReference>
<dbReference type="SUPFAM" id="SSF53244">
    <property type="entry name" value="MurD-like peptide ligases, peptide-binding domain"/>
    <property type="match status" value="1"/>
</dbReference>
<evidence type="ECO:0000256" key="5">
    <source>
        <dbReference type="ARBA" id="ARBA00008276"/>
    </source>
</evidence>
<comment type="catalytic activity">
    <reaction evidence="22">
        <text>7,8-dihydropteroate + L-glutamate + ATP = 7,8-dihydrofolate + ADP + phosphate + H(+)</text>
        <dbReference type="Rhea" id="RHEA:23584"/>
        <dbReference type="ChEBI" id="CHEBI:15378"/>
        <dbReference type="ChEBI" id="CHEBI:17839"/>
        <dbReference type="ChEBI" id="CHEBI:29985"/>
        <dbReference type="ChEBI" id="CHEBI:30616"/>
        <dbReference type="ChEBI" id="CHEBI:43474"/>
        <dbReference type="ChEBI" id="CHEBI:57451"/>
        <dbReference type="ChEBI" id="CHEBI:456216"/>
        <dbReference type="EC" id="6.3.2.12"/>
    </reaction>
</comment>
<sequence>MFSADTLDEWLRHLEQLHPSAIDMGLERVARVRDALGLLPTFPVLTVGGTNGKGSVCAMLTAMLRAAGFKVGTYTSPHLLHYNERVRIDLIPAADADIVAALAAVEAARGEVSLTYFEFGTLAAMKQFIDAGVDVAVMEVGLGGRLDAVNVFAPDVAAVVNVDLDHQSYLGNTREKIAFEKAGIFRPGKPALCADPNPPQALLDVAAQQGADLQLIGRDFEWQKEGEGNQWMCATRTGKRHALPLPALRGPYQLGNAALAIAMLDNLRERLPVGLGHIKRGLLEVEWPARCQVLPGRPQTVLDVAHNPHAARALRQALDGMGYAADTHAVFGAMADKDIAGVVAILADRIDHWHLAAPDIARAASADVLAETVRQAAPRARTSSYSTVGDAYRTACEAAGEADRILVFGSFYTVAEVMAARER</sequence>
<dbReference type="GO" id="GO:0004326">
    <property type="term" value="F:tetrahydrofolylpolyglutamate synthase activity"/>
    <property type="evidence" value="ECO:0007669"/>
    <property type="project" value="UniProtKB-EC"/>
</dbReference>
<dbReference type="InterPro" id="IPR036565">
    <property type="entry name" value="Mur-like_cat_sf"/>
</dbReference>
<dbReference type="InterPro" id="IPR036615">
    <property type="entry name" value="Mur_ligase_C_dom_sf"/>
</dbReference>
<evidence type="ECO:0000259" key="24">
    <source>
        <dbReference type="Pfam" id="PF02875"/>
    </source>
</evidence>
<evidence type="ECO:0000256" key="14">
    <source>
        <dbReference type="ARBA" id="ARBA00022842"/>
    </source>
</evidence>
<dbReference type="RefSeq" id="WP_136772961.1">
    <property type="nucleotide sequence ID" value="NZ_SUMF01000007.1"/>
</dbReference>
<keyword evidence="10 23" id="KW-0436">Ligase</keyword>
<dbReference type="Proteomes" id="UP000310016">
    <property type="component" value="Unassembled WGS sequence"/>
</dbReference>
<dbReference type="Pfam" id="PF08245">
    <property type="entry name" value="Mur_ligase_M"/>
    <property type="match status" value="1"/>
</dbReference>
<evidence type="ECO:0000256" key="8">
    <source>
        <dbReference type="ARBA" id="ARBA00013025"/>
    </source>
</evidence>
<evidence type="ECO:0000256" key="6">
    <source>
        <dbReference type="ARBA" id="ARBA00011245"/>
    </source>
</evidence>
<dbReference type="GO" id="GO:0005524">
    <property type="term" value="F:ATP binding"/>
    <property type="evidence" value="ECO:0007669"/>
    <property type="project" value="UniProtKB-KW"/>
</dbReference>
<dbReference type="PANTHER" id="PTHR11136">
    <property type="entry name" value="FOLYLPOLYGLUTAMATE SYNTHASE-RELATED"/>
    <property type="match status" value="1"/>
</dbReference>
<dbReference type="GO" id="GO:0008841">
    <property type="term" value="F:dihydrofolate synthase activity"/>
    <property type="evidence" value="ECO:0007669"/>
    <property type="project" value="UniProtKB-EC"/>
</dbReference>
<evidence type="ECO:0000256" key="3">
    <source>
        <dbReference type="ARBA" id="ARBA00004799"/>
    </source>
</evidence>
<dbReference type="OrthoDB" id="9809356at2"/>
<dbReference type="AlphaFoldDB" id="A0A4U0QDQ4"/>
<gene>
    <name evidence="26" type="primary">folC</name>
    <name evidence="26" type="ORF">FAZ21_08585</name>
</gene>
<feature type="domain" description="Mur ligase C-terminal" evidence="24">
    <location>
        <begin position="290"/>
        <end position="411"/>
    </location>
</feature>
<keyword evidence="13 23" id="KW-0067">ATP-binding</keyword>
<evidence type="ECO:0000256" key="17">
    <source>
        <dbReference type="ARBA" id="ARBA00030592"/>
    </source>
</evidence>
<dbReference type="GO" id="GO:0046872">
    <property type="term" value="F:metal ion binding"/>
    <property type="evidence" value="ECO:0007669"/>
    <property type="project" value="UniProtKB-KW"/>
</dbReference>
<keyword evidence="15" id="KW-0289">Folate biosynthesis</keyword>
<dbReference type="Pfam" id="PF02875">
    <property type="entry name" value="Mur_ligase_C"/>
    <property type="match status" value="1"/>
</dbReference>
<protein>
    <recommendedName>
        <fullName evidence="9">Dihydrofolate synthase/folylpolyglutamate synthase</fullName>
        <ecNumber evidence="7">6.3.2.12</ecNumber>
        <ecNumber evidence="8">6.3.2.17</ecNumber>
    </recommendedName>
    <alternativeName>
        <fullName evidence="18">Folylpoly-gamma-glutamate synthetase-dihydrofolate synthetase</fullName>
    </alternativeName>
    <alternativeName>
        <fullName evidence="16">Folylpolyglutamate synthetase</fullName>
    </alternativeName>
    <alternativeName>
        <fullName evidence="17">Tetrahydrofolylpolyglutamate synthase</fullName>
    </alternativeName>
</protein>
<comment type="cofactor">
    <cofactor evidence="1">
        <name>Mg(2+)</name>
        <dbReference type="ChEBI" id="CHEBI:18420"/>
    </cofactor>
</comment>
<evidence type="ECO:0000256" key="1">
    <source>
        <dbReference type="ARBA" id="ARBA00001946"/>
    </source>
</evidence>
<dbReference type="InterPro" id="IPR004101">
    <property type="entry name" value="Mur_ligase_C"/>
</dbReference>
<dbReference type="EC" id="6.3.2.17" evidence="8"/>
<comment type="pathway">
    <text evidence="3">Cofactor biosynthesis; tetrahydrofolate biosynthesis; 7,8-dihydrofolate from 2-amino-4-hydroxy-6-hydroxymethyl-7,8-dihydropteridine diphosphate and 4-aminobenzoate: step 2/2.</text>
</comment>
<evidence type="ECO:0000256" key="9">
    <source>
        <dbReference type="ARBA" id="ARBA00019357"/>
    </source>
</evidence>
<comment type="subunit">
    <text evidence="6">Monomer.</text>
</comment>
<comment type="pathway">
    <text evidence="4">Cofactor biosynthesis; tetrahydrofolylpolyglutamate biosynthesis.</text>
</comment>
<evidence type="ECO:0000256" key="18">
    <source>
        <dbReference type="ARBA" id="ARBA00032510"/>
    </source>
</evidence>
<comment type="catalytic activity">
    <reaction evidence="21">
        <text>(6R)-5,10-methylenetetrahydrofolyl-(gamma-L-Glu)(n) + L-glutamate + ATP = (6R)-5,10-methylenetetrahydrofolyl-(gamma-L-Glu)(n+1) + ADP + phosphate + H(+)</text>
        <dbReference type="Rhea" id="RHEA:51912"/>
        <dbReference type="Rhea" id="RHEA-COMP:13257"/>
        <dbReference type="Rhea" id="RHEA-COMP:13258"/>
        <dbReference type="ChEBI" id="CHEBI:15378"/>
        <dbReference type="ChEBI" id="CHEBI:29985"/>
        <dbReference type="ChEBI" id="CHEBI:30616"/>
        <dbReference type="ChEBI" id="CHEBI:43474"/>
        <dbReference type="ChEBI" id="CHEBI:136572"/>
        <dbReference type="ChEBI" id="CHEBI:456216"/>
        <dbReference type="EC" id="6.3.2.17"/>
    </reaction>
</comment>
<dbReference type="NCBIfam" id="TIGR01499">
    <property type="entry name" value="folC"/>
    <property type="match status" value="1"/>
</dbReference>
<organism evidence="26 27">
    <name type="scientific">Chitiniphilus eburneus</name>
    <dbReference type="NCBI Taxonomy" id="2571148"/>
    <lineage>
        <taxon>Bacteria</taxon>
        <taxon>Pseudomonadati</taxon>
        <taxon>Pseudomonadota</taxon>
        <taxon>Betaproteobacteria</taxon>
        <taxon>Neisseriales</taxon>
        <taxon>Chitinibacteraceae</taxon>
        <taxon>Chitiniphilus</taxon>
    </lineage>
</organism>
<dbReference type="Gene3D" id="3.90.190.20">
    <property type="entry name" value="Mur ligase, C-terminal domain"/>
    <property type="match status" value="1"/>
</dbReference>
<evidence type="ECO:0000256" key="21">
    <source>
        <dbReference type="ARBA" id="ARBA00049035"/>
    </source>
</evidence>
<evidence type="ECO:0000259" key="25">
    <source>
        <dbReference type="Pfam" id="PF08245"/>
    </source>
</evidence>
<reference evidence="26 27" key="1">
    <citation type="submission" date="2019-04" db="EMBL/GenBank/DDBJ databases">
        <title>Chitiniphilus eburnea sp. nov., a novel chitinolytic bacterium isolated from aquaculture sludge.</title>
        <authorList>
            <person name="Sheng M."/>
        </authorList>
    </citation>
    <scope>NUCLEOTIDE SEQUENCE [LARGE SCALE GENOMIC DNA]</scope>
    <source>
        <strain evidence="26 27">HX-2-15</strain>
    </source>
</reference>
<evidence type="ECO:0000256" key="4">
    <source>
        <dbReference type="ARBA" id="ARBA00005150"/>
    </source>
</evidence>
<dbReference type="UniPathway" id="UPA00077">
    <property type="reaction ID" value="UER00157"/>
</dbReference>
<evidence type="ECO:0000256" key="23">
    <source>
        <dbReference type="PIRNR" id="PIRNR001563"/>
    </source>
</evidence>
<evidence type="ECO:0000256" key="19">
    <source>
        <dbReference type="ARBA" id="ARBA00047493"/>
    </source>
</evidence>
<evidence type="ECO:0000256" key="13">
    <source>
        <dbReference type="ARBA" id="ARBA00022840"/>
    </source>
</evidence>
<evidence type="ECO:0000256" key="12">
    <source>
        <dbReference type="ARBA" id="ARBA00022741"/>
    </source>
</evidence>
<evidence type="ECO:0000256" key="11">
    <source>
        <dbReference type="ARBA" id="ARBA00022723"/>
    </source>
</evidence>
<evidence type="ECO:0000256" key="2">
    <source>
        <dbReference type="ARBA" id="ARBA00002714"/>
    </source>
</evidence>
<dbReference type="PIRSF" id="PIRSF001563">
    <property type="entry name" value="Folylpolyglu_synth"/>
    <property type="match status" value="1"/>
</dbReference>
<name>A0A4U0QDQ4_9NEIS</name>
<keyword evidence="27" id="KW-1185">Reference proteome</keyword>
<dbReference type="EMBL" id="SUMF01000007">
    <property type="protein sequence ID" value="TJZ74004.1"/>
    <property type="molecule type" value="Genomic_DNA"/>
</dbReference>
<evidence type="ECO:0000256" key="10">
    <source>
        <dbReference type="ARBA" id="ARBA00022598"/>
    </source>
</evidence>